<accession>A0A0B7N020</accession>
<evidence type="ECO:0008006" key="5">
    <source>
        <dbReference type="Google" id="ProtNLM"/>
    </source>
</evidence>
<dbReference type="AlphaFoldDB" id="A0A0B7N020"/>
<feature type="coiled-coil region" evidence="1">
    <location>
        <begin position="82"/>
        <end position="116"/>
    </location>
</feature>
<feature type="region of interest" description="Disordered" evidence="2">
    <location>
        <begin position="359"/>
        <end position="382"/>
    </location>
</feature>
<dbReference type="OrthoDB" id="2207231at2759"/>
<dbReference type="STRING" id="35722.A0A0B7N020"/>
<proteinExistence type="predicted"/>
<keyword evidence="1" id="KW-0175">Coiled coil</keyword>
<protein>
    <recommendedName>
        <fullName evidence="5">Endonuclease/exonuclease/phosphatase domain-containing protein</fullName>
    </recommendedName>
</protein>
<dbReference type="EMBL" id="LN719563">
    <property type="protein sequence ID" value="CEP08474.1"/>
    <property type="molecule type" value="Genomic_DNA"/>
</dbReference>
<dbReference type="Gene3D" id="3.60.10.10">
    <property type="entry name" value="Endonuclease/exonuclease/phosphatase"/>
    <property type="match status" value="1"/>
</dbReference>
<evidence type="ECO:0000256" key="1">
    <source>
        <dbReference type="SAM" id="Coils"/>
    </source>
</evidence>
<sequence>MGRRSQEQGFTASSILTRRAAKRIHTTSGTTKTPATKKVAATSSTAQPATPPRASSPPKMDSNTTTDLEQQFKQMQVEFLEIKKELGLLKQLQEENADLKSQLAAAILENEQLKTTHANTASVATQQQPTSPPSSSVMNSQWATVVRSNIPQQQHQRGQQTQQKSQNQNTQKNKQNQKNQKNKKNTNQTSSPPSEKMLDWAYRGFTEATGPTGYQFIHYRNPTRTNQRTVRKRLAVIGISNRRVLAVHFPTKGVVSLLVHNAYAEEIKASLARGKVTPMTFDPHHESVICDPKHTNLSVPQKQQMATDIYYNRMLKLCSTMQPAHVGSSIIRYFHQVQDRFSLPDHIVEKFFASRAGSQQTINTPAQQSQQPPATPTSNNLDYEGLREEDFMSDAEGLLNASGLNNSLDELMIYADTQKLQLMFITETYLLCDNFKTHWKQHHTYATKPTNGERGYGGISCLIAPSLSSLYAIHQLSFSNQFTLSLKIGSYTIHCLYLPPQLGSGEEFESVLKALPIDSSTIILGDFNVRLGTVTGDTRPNARTFGQPTRQANTGSSIIDFVLTVAGQLPISNFKIHDDQSFSSDHLLITSTISLPLPPVPLPPPNNVRLHWKLQRLNEPDVYQLYVDTFTQQSQPIIQTINEIGTLQSYNQIEDIGNKITQAIYSSLDTSVTKSELRPKHWQWFWNQELEELADQKRRKHVQWRKSLNHNNDLRSAALWQQYVLLNQHFKTTLTRHRSLLWKQFCDKLRTNDSSAVTQYIKRRSKKSS</sequence>
<evidence type="ECO:0000313" key="3">
    <source>
        <dbReference type="EMBL" id="CEP08474.1"/>
    </source>
</evidence>
<reference evidence="3 4" key="1">
    <citation type="submission" date="2014-09" db="EMBL/GenBank/DDBJ databases">
        <authorList>
            <person name="Ellenberger Sabrina"/>
        </authorList>
    </citation>
    <scope>NUCLEOTIDE SEQUENCE [LARGE SCALE GENOMIC DNA]</scope>
    <source>
        <strain evidence="3 4">CBS 412.66</strain>
    </source>
</reference>
<feature type="region of interest" description="Disordered" evidence="2">
    <location>
        <begin position="119"/>
        <end position="196"/>
    </location>
</feature>
<evidence type="ECO:0000313" key="4">
    <source>
        <dbReference type="Proteomes" id="UP000054107"/>
    </source>
</evidence>
<feature type="compositionally biased region" description="Low complexity" evidence="2">
    <location>
        <begin position="125"/>
        <end position="136"/>
    </location>
</feature>
<gene>
    <name evidence="3" type="primary">PARPA_01794.1 scaffold 1557</name>
</gene>
<dbReference type="Proteomes" id="UP000054107">
    <property type="component" value="Unassembled WGS sequence"/>
</dbReference>
<dbReference type="InterPro" id="IPR036691">
    <property type="entry name" value="Endo/exonu/phosph_ase_sf"/>
</dbReference>
<evidence type="ECO:0000256" key="2">
    <source>
        <dbReference type="SAM" id="MobiDB-lite"/>
    </source>
</evidence>
<feature type="compositionally biased region" description="Polar residues" evidence="2">
    <location>
        <begin position="7"/>
        <end position="16"/>
    </location>
</feature>
<feature type="compositionally biased region" description="Low complexity" evidence="2">
    <location>
        <begin position="152"/>
        <end position="189"/>
    </location>
</feature>
<keyword evidence="4" id="KW-1185">Reference proteome</keyword>
<name>A0A0B7N020_9FUNG</name>
<feature type="non-terminal residue" evidence="3">
    <location>
        <position position="769"/>
    </location>
</feature>
<feature type="compositionally biased region" description="Low complexity" evidence="2">
    <location>
        <begin position="364"/>
        <end position="378"/>
    </location>
</feature>
<feature type="compositionally biased region" description="Polar residues" evidence="2">
    <location>
        <begin position="137"/>
        <end position="151"/>
    </location>
</feature>
<feature type="region of interest" description="Disordered" evidence="2">
    <location>
        <begin position="1"/>
        <end position="68"/>
    </location>
</feature>
<feature type="compositionally biased region" description="Low complexity" evidence="2">
    <location>
        <begin position="26"/>
        <end position="48"/>
    </location>
</feature>
<organism evidence="3 4">
    <name type="scientific">Parasitella parasitica</name>
    <dbReference type="NCBI Taxonomy" id="35722"/>
    <lineage>
        <taxon>Eukaryota</taxon>
        <taxon>Fungi</taxon>
        <taxon>Fungi incertae sedis</taxon>
        <taxon>Mucoromycota</taxon>
        <taxon>Mucoromycotina</taxon>
        <taxon>Mucoromycetes</taxon>
        <taxon>Mucorales</taxon>
        <taxon>Mucorineae</taxon>
        <taxon>Mucoraceae</taxon>
        <taxon>Parasitella</taxon>
    </lineage>
</organism>
<dbReference type="SUPFAM" id="SSF56219">
    <property type="entry name" value="DNase I-like"/>
    <property type="match status" value="1"/>
</dbReference>